<evidence type="ECO:0000313" key="2">
    <source>
        <dbReference type="Proteomes" id="UP001416858"/>
    </source>
</evidence>
<evidence type="ECO:0000313" key="1">
    <source>
        <dbReference type="EMBL" id="GAA5506098.1"/>
    </source>
</evidence>
<organism evidence="1 2">
    <name type="scientific">Novipirellula caenicola</name>
    <dbReference type="NCBI Taxonomy" id="1536901"/>
    <lineage>
        <taxon>Bacteria</taxon>
        <taxon>Pseudomonadati</taxon>
        <taxon>Planctomycetota</taxon>
        <taxon>Planctomycetia</taxon>
        <taxon>Pirellulales</taxon>
        <taxon>Pirellulaceae</taxon>
        <taxon>Novipirellula</taxon>
    </lineage>
</organism>
<comment type="caution">
    <text evidence="1">The sequence shown here is derived from an EMBL/GenBank/DDBJ whole genome shotgun (WGS) entry which is preliminary data.</text>
</comment>
<sequence length="76" mass="8081">MSRTPKSQAGEFASRVSSPLPHDSVRTVVAAGKFNQGKFTHGIIENANAISGSPMELALRSSPFRFDRPAVAAVEP</sequence>
<keyword evidence="2" id="KW-1185">Reference proteome</keyword>
<protein>
    <submittedName>
        <fullName evidence="1">Uncharacterized protein</fullName>
    </submittedName>
</protein>
<name>A0ABP9VLL6_9BACT</name>
<dbReference type="RefSeq" id="WP_345683057.1">
    <property type="nucleotide sequence ID" value="NZ_BAABRO010000002.1"/>
</dbReference>
<dbReference type="Proteomes" id="UP001416858">
    <property type="component" value="Unassembled WGS sequence"/>
</dbReference>
<dbReference type="EMBL" id="BAABRO010000002">
    <property type="protein sequence ID" value="GAA5506098.1"/>
    <property type="molecule type" value="Genomic_DNA"/>
</dbReference>
<accession>A0ABP9VLL6</accession>
<gene>
    <name evidence="1" type="ORF">Rcae01_01548</name>
</gene>
<reference evidence="1 2" key="1">
    <citation type="submission" date="2024-02" db="EMBL/GenBank/DDBJ databases">
        <title>Rhodopirellula caenicola NBRC 110016.</title>
        <authorList>
            <person name="Ichikawa N."/>
            <person name="Katano-Makiyama Y."/>
            <person name="Hidaka K."/>
        </authorList>
    </citation>
    <scope>NUCLEOTIDE SEQUENCE [LARGE SCALE GENOMIC DNA]</scope>
    <source>
        <strain evidence="1 2">NBRC 110016</strain>
    </source>
</reference>
<proteinExistence type="predicted"/>